<dbReference type="NCBIfam" id="TIGR01783">
    <property type="entry name" value="TonB-siderophor"/>
    <property type="match status" value="1"/>
</dbReference>
<evidence type="ECO:0000256" key="8">
    <source>
        <dbReference type="ARBA" id="ARBA00023065"/>
    </source>
</evidence>
<evidence type="ECO:0000259" key="17">
    <source>
        <dbReference type="Pfam" id="PF00593"/>
    </source>
</evidence>
<evidence type="ECO:0000256" key="6">
    <source>
        <dbReference type="ARBA" id="ARBA00022692"/>
    </source>
</evidence>
<dbReference type="InterPro" id="IPR010105">
    <property type="entry name" value="TonB_sidphr_rcpt"/>
</dbReference>
<dbReference type="InterPro" id="IPR036942">
    <property type="entry name" value="Beta-barrel_TonB_sf"/>
</dbReference>
<evidence type="ECO:0000256" key="15">
    <source>
        <dbReference type="RuleBase" id="RU003357"/>
    </source>
</evidence>
<evidence type="ECO:0000256" key="7">
    <source>
        <dbReference type="ARBA" id="ARBA00023004"/>
    </source>
</evidence>
<proteinExistence type="inferred from homology"/>
<evidence type="ECO:0000256" key="14">
    <source>
        <dbReference type="PROSITE-ProRule" id="PRU10143"/>
    </source>
</evidence>
<dbReference type="GO" id="GO:0015343">
    <property type="term" value="F:siderophore-iron transmembrane transporter activity"/>
    <property type="evidence" value="ECO:0007669"/>
    <property type="project" value="InterPro"/>
</dbReference>
<evidence type="ECO:0000256" key="10">
    <source>
        <dbReference type="ARBA" id="ARBA00023136"/>
    </source>
</evidence>
<evidence type="ECO:0000256" key="1">
    <source>
        <dbReference type="ARBA" id="ARBA00004571"/>
    </source>
</evidence>
<dbReference type="EMBL" id="JAODIM010000043">
    <property type="protein sequence ID" value="MCU5779643.1"/>
    <property type="molecule type" value="Genomic_DNA"/>
</dbReference>
<evidence type="ECO:0000256" key="12">
    <source>
        <dbReference type="ARBA" id="ARBA00023237"/>
    </source>
</evidence>
<sequence length="676" mass="73211">MHINKLTPLIISSLLLTAHSYAAETTANSDHEETLLVTASKQSPLSASARNVSSVKVSAPELSDANVTRTDQLPRVLPGLTMGDSGSLLFQSVSLRGISSAQDFYNPATTLYIDGVPQLSTYAVQNLGDVESVEMLRGPQGTLYGKSAQGGIINIVTQKPDSTARGYVEGGISSRDSYRSKINLSGPIQDGLLYGSATLLRDVNNGAMTNPATGSDKLGGSRNNLGTVRLRLAPDQQPWEANVAVTEECTHATQDTYVPFADVKSRTLDISAGGGDPYLRRCTHSQSLTGLYHTDNWVFSAMSAWQQQSFSRQFPYSGYDANFAERWNQDVQELRAATQGANHPVDMVSGVYRQNTRQKLGSSYQYAGTPLTAVNANTTAETLAAYSDLTWHVTDQFDLGGGLRYSHDKASSGYNGDSMGFKAGGNGNTRDDQVLGQISAGYQFTPALRVYSRIAQGYKPTGYNFAPTNGVSVTPYDAEKSISYEVGTRYEQGANQLQGAVFHTHTKNLQLYSGPVGYQTISNAGAADASGIELSNRWQFSEGWSWNINGNYVRSTFASDSELYQDKRVPFVPRYGAGTSVTGTIDTAWGALMPRLALNVVGPHYFDGDNTLRQGSYTTSDLRVGWQATDRINIAAYIDNMFDRRYRTYGFVSGASALAQVNAGRTAGVDVRVDLF</sequence>
<dbReference type="GO" id="GO:0015891">
    <property type="term" value="P:siderophore transport"/>
    <property type="evidence" value="ECO:0007669"/>
    <property type="project" value="InterPro"/>
</dbReference>
<feature type="domain" description="TonB-dependent receptor plug" evidence="18">
    <location>
        <begin position="52"/>
        <end position="152"/>
    </location>
</feature>
<dbReference type="InterPro" id="IPR012910">
    <property type="entry name" value="Plug_dom"/>
</dbReference>
<dbReference type="PANTHER" id="PTHR32552:SF81">
    <property type="entry name" value="TONB-DEPENDENT OUTER MEMBRANE RECEPTOR"/>
    <property type="match status" value="1"/>
</dbReference>
<dbReference type="PROSITE" id="PS00430">
    <property type="entry name" value="TONB_DEPENDENT_REC_1"/>
    <property type="match status" value="1"/>
</dbReference>
<evidence type="ECO:0000256" key="13">
    <source>
        <dbReference type="PROSITE-ProRule" id="PRU01360"/>
    </source>
</evidence>
<feature type="signal peptide" evidence="16">
    <location>
        <begin position="1"/>
        <end position="22"/>
    </location>
</feature>
<dbReference type="PROSITE" id="PS52016">
    <property type="entry name" value="TONB_DEPENDENT_REC_3"/>
    <property type="match status" value="1"/>
</dbReference>
<keyword evidence="12 13" id="KW-0998">Cell outer membrane</keyword>
<evidence type="ECO:0000256" key="3">
    <source>
        <dbReference type="ARBA" id="ARBA00022448"/>
    </source>
</evidence>
<feature type="domain" description="TonB-dependent receptor-like beta-barrel" evidence="17">
    <location>
        <begin position="273"/>
        <end position="640"/>
    </location>
</feature>
<keyword evidence="16" id="KW-0732">Signal</keyword>
<evidence type="ECO:0000256" key="4">
    <source>
        <dbReference type="ARBA" id="ARBA00022452"/>
    </source>
</evidence>
<keyword evidence="5" id="KW-0410">Iron transport</keyword>
<keyword evidence="6 13" id="KW-0812">Transmembrane</keyword>
<comment type="subcellular location">
    <subcellularLocation>
        <location evidence="1 13">Cell outer membrane</location>
        <topology evidence="1 13">Multi-pass membrane protein</topology>
    </subcellularLocation>
</comment>
<dbReference type="Pfam" id="PF07715">
    <property type="entry name" value="Plug"/>
    <property type="match status" value="1"/>
</dbReference>
<feature type="chain" id="PRO_5039939330" evidence="16">
    <location>
        <begin position="23"/>
        <end position="676"/>
    </location>
</feature>
<dbReference type="Gene3D" id="2.40.170.20">
    <property type="entry name" value="TonB-dependent receptor, beta-barrel domain"/>
    <property type="match status" value="1"/>
</dbReference>
<dbReference type="Pfam" id="PF00593">
    <property type="entry name" value="TonB_dep_Rec_b-barrel"/>
    <property type="match status" value="1"/>
</dbReference>
<keyword evidence="9 14" id="KW-0798">TonB box</keyword>
<evidence type="ECO:0000313" key="20">
    <source>
        <dbReference type="Proteomes" id="UP001064262"/>
    </source>
</evidence>
<dbReference type="InterPro" id="IPR039426">
    <property type="entry name" value="TonB-dep_rcpt-like"/>
</dbReference>
<keyword evidence="8" id="KW-0406">Ion transport</keyword>
<dbReference type="InterPro" id="IPR010916">
    <property type="entry name" value="TonB_box_CS"/>
</dbReference>
<keyword evidence="4 13" id="KW-1134">Transmembrane beta strand</keyword>
<organism evidence="19 20">
    <name type="scientific">Winslowiella arboricola</name>
    <dbReference type="NCBI Taxonomy" id="2978220"/>
    <lineage>
        <taxon>Bacteria</taxon>
        <taxon>Pseudomonadati</taxon>
        <taxon>Pseudomonadota</taxon>
        <taxon>Gammaproteobacteria</taxon>
        <taxon>Enterobacterales</taxon>
        <taxon>Erwiniaceae</taxon>
        <taxon>Winslowiella</taxon>
    </lineage>
</organism>
<evidence type="ECO:0000259" key="18">
    <source>
        <dbReference type="Pfam" id="PF07715"/>
    </source>
</evidence>
<dbReference type="RefSeq" id="WP_267144748.1">
    <property type="nucleotide sequence ID" value="NZ_JAODIL010000082.1"/>
</dbReference>
<keyword evidence="11 19" id="KW-0675">Receptor</keyword>
<feature type="short sequence motif" description="TonB box" evidence="14">
    <location>
        <begin position="34"/>
        <end position="40"/>
    </location>
</feature>
<keyword evidence="20" id="KW-1185">Reference proteome</keyword>
<accession>A0A9J6PT78</accession>
<dbReference type="Proteomes" id="UP001064262">
    <property type="component" value="Unassembled WGS sequence"/>
</dbReference>
<dbReference type="AlphaFoldDB" id="A0A9J6PT78"/>
<evidence type="ECO:0000256" key="9">
    <source>
        <dbReference type="ARBA" id="ARBA00023077"/>
    </source>
</evidence>
<evidence type="ECO:0000313" key="19">
    <source>
        <dbReference type="EMBL" id="MCU5779643.1"/>
    </source>
</evidence>
<dbReference type="PANTHER" id="PTHR32552">
    <property type="entry name" value="FERRICHROME IRON RECEPTOR-RELATED"/>
    <property type="match status" value="1"/>
</dbReference>
<evidence type="ECO:0000256" key="16">
    <source>
        <dbReference type="SAM" id="SignalP"/>
    </source>
</evidence>
<comment type="similarity">
    <text evidence="2 13 15">Belongs to the TonB-dependent receptor family.</text>
</comment>
<dbReference type="CDD" id="cd01347">
    <property type="entry name" value="ligand_gated_channel"/>
    <property type="match status" value="1"/>
</dbReference>
<evidence type="ECO:0000256" key="11">
    <source>
        <dbReference type="ARBA" id="ARBA00023170"/>
    </source>
</evidence>
<dbReference type="GO" id="GO:0038023">
    <property type="term" value="F:signaling receptor activity"/>
    <property type="evidence" value="ECO:0007669"/>
    <property type="project" value="InterPro"/>
</dbReference>
<protein>
    <submittedName>
        <fullName evidence="19">TonB-dependent siderophore receptor</fullName>
    </submittedName>
</protein>
<keyword evidence="10 13" id="KW-0472">Membrane</keyword>
<dbReference type="SUPFAM" id="SSF56935">
    <property type="entry name" value="Porins"/>
    <property type="match status" value="1"/>
</dbReference>
<gene>
    <name evidence="19" type="ORF">N5923_19330</name>
</gene>
<dbReference type="GO" id="GO:0009279">
    <property type="term" value="C:cell outer membrane"/>
    <property type="evidence" value="ECO:0007669"/>
    <property type="project" value="UniProtKB-SubCell"/>
</dbReference>
<evidence type="ECO:0000256" key="2">
    <source>
        <dbReference type="ARBA" id="ARBA00009810"/>
    </source>
</evidence>
<keyword evidence="3 13" id="KW-0813">Transport</keyword>
<reference evidence="19" key="1">
    <citation type="submission" date="2022-09" db="EMBL/GenBank/DDBJ databases">
        <title>Winslowiella arboricola sp. nov., isolated from bleeding cankers on broadleaf hosts.</title>
        <authorList>
            <person name="Brady C."/>
            <person name="Kaur S."/>
            <person name="Crampton B."/>
            <person name="Maddock D."/>
            <person name="Arnold D."/>
            <person name="Denman S."/>
        </authorList>
    </citation>
    <scope>NUCLEOTIDE SEQUENCE</scope>
    <source>
        <strain evidence="19">BAC 15a-03b</strain>
    </source>
</reference>
<evidence type="ECO:0000256" key="5">
    <source>
        <dbReference type="ARBA" id="ARBA00022496"/>
    </source>
</evidence>
<name>A0A9J6PT78_9GAMM</name>
<comment type="caution">
    <text evidence="19">The sequence shown here is derived from an EMBL/GenBank/DDBJ whole genome shotgun (WGS) entry which is preliminary data.</text>
</comment>
<keyword evidence="7" id="KW-0408">Iron</keyword>
<dbReference type="InterPro" id="IPR000531">
    <property type="entry name" value="Beta-barrel_TonB"/>
</dbReference>